<dbReference type="Gene3D" id="3.30.160.20">
    <property type="match status" value="1"/>
</dbReference>
<accession>A0A399G469</accession>
<keyword evidence="4" id="KW-1185">Reference proteome</keyword>
<dbReference type="Proteomes" id="UP000265719">
    <property type="component" value="Chromosome"/>
</dbReference>
<gene>
    <name evidence="3" type="primary">arfB</name>
    <name evidence="3" type="ORF">NI17_003430</name>
</gene>
<evidence type="ECO:0000313" key="4">
    <source>
        <dbReference type="Proteomes" id="UP000265719"/>
    </source>
</evidence>
<dbReference type="Pfam" id="PF00472">
    <property type="entry name" value="RF-1"/>
    <property type="match status" value="1"/>
</dbReference>
<dbReference type="PANTHER" id="PTHR47814:SF1">
    <property type="entry name" value="PEPTIDYL-TRNA HYDROLASE ARFB"/>
    <property type="match status" value="1"/>
</dbReference>
<evidence type="ECO:0000256" key="2">
    <source>
        <dbReference type="SAM" id="MobiDB-lite"/>
    </source>
</evidence>
<dbReference type="RefSeq" id="WP_068689471.1">
    <property type="nucleotide sequence ID" value="NZ_CP063196.1"/>
</dbReference>
<keyword evidence="3" id="KW-0378">Hydrolase</keyword>
<dbReference type="AlphaFoldDB" id="A0A399G469"/>
<proteinExistence type="inferred from homology"/>
<dbReference type="GO" id="GO:0072344">
    <property type="term" value="P:rescue of stalled ribosome"/>
    <property type="evidence" value="ECO:0007669"/>
    <property type="project" value="TreeGrafter"/>
</dbReference>
<evidence type="ECO:0000256" key="1">
    <source>
        <dbReference type="ARBA" id="ARBA00010835"/>
    </source>
</evidence>
<protein>
    <submittedName>
        <fullName evidence="3">Aminoacyl-tRNA hydrolase</fullName>
        <ecNumber evidence="3">3.1.1.29</ecNumber>
    </submittedName>
</protein>
<dbReference type="GO" id="GO:0004045">
    <property type="term" value="F:peptidyl-tRNA hydrolase activity"/>
    <property type="evidence" value="ECO:0007669"/>
    <property type="project" value="UniProtKB-EC"/>
</dbReference>
<evidence type="ECO:0000313" key="3">
    <source>
        <dbReference type="EMBL" id="UOE20306.1"/>
    </source>
</evidence>
<dbReference type="PANTHER" id="PTHR47814">
    <property type="entry name" value="PEPTIDYL-TRNA HYDROLASE ARFB"/>
    <property type="match status" value="1"/>
</dbReference>
<dbReference type="GO" id="GO:0003747">
    <property type="term" value="F:translation release factor activity"/>
    <property type="evidence" value="ECO:0007669"/>
    <property type="project" value="InterPro"/>
</dbReference>
<dbReference type="InterPro" id="IPR045853">
    <property type="entry name" value="Pep_chain_release_fac_I_sf"/>
</dbReference>
<feature type="region of interest" description="Disordered" evidence="2">
    <location>
        <begin position="98"/>
        <end position="141"/>
    </location>
</feature>
<dbReference type="InterPro" id="IPR000352">
    <property type="entry name" value="Pep_chain_release_fac_I"/>
</dbReference>
<sequence>MRRSRSAPGVELREDELVWRFSRSSGPGGQHGNTSDTRVSLSLDVTTTAVLTEAERERALRRLGARLVDGVVTVTAQDFRSQRRNREVARRRLAALLSEAAAPPARGRRPTRPGRAAKERRLREKRHRSALKRTRSGRDDH</sequence>
<feature type="compositionally biased region" description="Basic residues" evidence="2">
    <location>
        <begin position="123"/>
        <end position="135"/>
    </location>
</feature>
<dbReference type="OrthoDB" id="9815709at2"/>
<name>A0A399G469_9ACTN</name>
<reference evidence="3" key="1">
    <citation type="submission" date="2020-10" db="EMBL/GenBank/DDBJ databases">
        <title>De novo genome project of the cellulose decomposer Thermobifida halotolerans type strain.</title>
        <authorList>
            <person name="Nagy I."/>
            <person name="Horvath B."/>
            <person name="Kukolya J."/>
            <person name="Nagy I."/>
            <person name="Orsini M."/>
        </authorList>
    </citation>
    <scope>NUCLEOTIDE SEQUENCE</scope>
    <source>
        <strain evidence="3">DSM 44931</strain>
    </source>
</reference>
<dbReference type="EC" id="3.1.1.29" evidence="3"/>
<comment type="similarity">
    <text evidence="1">Belongs to the prokaryotic/mitochondrial release factor family.</text>
</comment>
<dbReference type="EMBL" id="CP063196">
    <property type="protein sequence ID" value="UOE20306.1"/>
    <property type="molecule type" value="Genomic_DNA"/>
</dbReference>
<dbReference type="NCBIfam" id="NF006718">
    <property type="entry name" value="PRK09256.1"/>
    <property type="match status" value="1"/>
</dbReference>
<dbReference type="KEGG" id="thao:NI17_003430"/>
<dbReference type="SUPFAM" id="SSF75620">
    <property type="entry name" value="Release factor"/>
    <property type="match status" value="1"/>
</dbReference>
<dbReference type="GO" id="GO:0043022">
    <property type="term" value="F:ribosome binding"/>
    <property type="evidence" value="ECO:0007669"/>
    <property type="project" value="TreeGrafter"/>
</dbReference>
<organism evidence="3 4">
    <name type="scientific">Thermobifida halotolerans</name>
    <dbReference type="NCBI Taxonomy" id="483545"/>
    <lineage>
        <taxon>Bacteria</taxon>
        <taxon>Bacillati</taxon>
        <taxon>Actinomycetota</taxon>
        <taxon>Actinomycetes</taxon>
        <taxon>Streptosporangiales</taxon>
        <taxon>Nocardiopsidaceae</taxon>
        <taxon>Thermobifida</taxon>
    </lineage>
</organism>